<evidence type="ECO:0000313" key="1">
    <source>
        <dbReference type="EMBL" id="MBD7970608.1"/>
    </source>
</evidence>
<comment type="caution">
    <text evidence="1">The sequence shown here is derived from an EMBL/GenBank/DDBJ whole genome shotgun (WGS) entry which is preliminary data.</text>
</comment>
<gene>
    <name evidence="1" type="ORF">H9647_21310</name>
</gene>
<reference evidence="1 2" key="1">
    <citation type="submission" date="2020-08" db="EMBL/GenBank/DDBJ databases">
        <title>A Genomic Blueprint of the Chicken Gut Microbiome.</title>
        <authorList>
            <person name="Gilroy R."/>
            <person name="Ravi A."/>
            <person name="Getino M."/>
            <person name="Pursley I."/>
            <person name="Horton D.L."/>
            <person name="Alikhan N.-F."/>
            <person name="Baker D."/>
            <person name="Gharbi K."/>
            <person name="Hall N."/>
            <person name="Watson M."/>
            <person name="Adriaenssens E.M."/>
            <person name="Foster-Nyarko E."/>
            <person name="Jarju S."/>
            <person name="Secka A."/>
            <person name="Antonio M."/>
            <person name="Oren A."/>
            <person name="Chaudhuri R."/>
            <person name="La Ragione R.M."/>
            <person name="Hildebrand F."/>
            <person name="Pallen M.J."/>
        </authorList>
    </citation>
    <scope>NUCLEOTIDE SEQUENCE [LARGE SCALE GENOMIC DNA]</scope>
    <source>
        <strain evidence="1 2">Sa2BVA9</strain>
    </source>
</reference>
<name>A0ABR8T4B4_9BACL</name>
<dbReference type="RefSeq" id="WP_191803849.1">
    <property type="nucleotide sequence ID" value="NZ_JACSQL010000013.1"/>
</dbReference>
<evidence type="ECO:0000313" key="2">
    <source>
        <dbReference type="Proteomes" id="UP000608071"/>
    </source>
</evidence>
<dbReference type="Proteomes" id="UP000608071">
    <property type="component" value="Unassembled WGS sequence"/>
</dbReference>
<evidence type="ECO:0008006" key="3">
    <source>
        <dbReference type="Google" id="ProtNLM"/>
    </source>
</evidence>
<dbReference type="EMBL" id="JACSQL010000013">
    <property type="protein sequence ID" value="MBD7970608.1"/>
    <property type="molecule type" value="Genomic_DNA"/>
</dbReference>
<accession>A0ABR8T4B4</accession>
<protein>
    <recommendedName>
        <fullName evidence="3">DUF4123 domain-containing protein</fullName>
    </recommendedName>
</protein>
<organism evidence="1 2">
    <name type="scientific">Paenibacillus gallinarum</name>
    <dbReference type="NCBI Taxonomy" id="2762232"/>
    <lineage>
        <taxon>Bacteria</taxon>
        <taxon>Bacillati</taxon>
        <taxon>Bacillota</taxon>
        <taxon>Bacilli</taxon>
        <taxon>Bacillales</taxon>
        <taxon>Paenibacillaceae</taxon>
        <taxon>Paenibacillus</taxon>
    </lineage>
</organism>
<proteinExistence type="predicted"/>
<keyword evidence="2" id="KW-1185">Reference proteome</keyword>
<sequence length="279" mass="32123">MDKPLITLSIEEFGFALASMGAEDVAAGLLKPMYGELSEREWELILQAASHSLLSKGLIVSLEETEIEFVPDLLEMLIHFARSRRMLRGYSLMNDQEKVLTIHAGEEEQRGQYLYHLAVNQRIHLFTWTEPSEWEEELYRFYLSQERLLPAKSTKLRLSESRWNALTAISPDTNVSTLLSGWAITDPEQQLIRAWGSAFIKSGKNLDNLSILHYGDEEMPTPEQMLLLLNVEEHFYSVHNIQPDPTSEPVIEIECSTEHSIRKQLRDMIDKFATPSFQR</sequence>